<evidence type="ECO:0000256" key="7">
    <source>
        <dbReference type="ARBA" id="ARBA00023268"/>
    </source>
</evidence>
<dbReference type="SMART" id="SM00826">
    <property type="entry name" value="PKS_DH"/>
    <property type="match status" value="1"/>
</dbReference>
<dbReference type="Pfam" id="PF21089">
    <property type="entry name" value="PKS_DH_N"/>
    <property type="match status" value="1"/>
</dbReference>
<dbReference type="CDD" id="cd08956">
    <property type="entry name" value="KR_3_FAS_SDR_x"/>
    <property type="match status" value="1"/>
</dbReference>
<dbReference type="Pfam" id="PF16197">
    <property type="entry name" value="KAsynt_C_assoc"/>
    <property type="match status" value="1"/>
</dbReference>
<dbReference type="PANTHER" id="PTHR43775">
    <property type="entry name" value="FATTY ACID SYNTHASE"/>
    <property type="match status" value="1"/>
</dbReference>
<keyword evidence="5" id="KW-0808">Transferase</keyword>
<dbReference type="InterPro" id="IPR013154">
    <property type="entry name" value="ADH-like_N"/>
</dbReference>
<dbReference type="InterPro" id="IPR020843">
    <property type="entry name" value="ER"/>
</dbReference>
<organism evidence="13 14">
    <name type="scientific">Nocardia xishanensis</name>
    <dbReference type="NCBI Taxonomy" id="238964"/>
    <lineage>
        <taxon>Bacteria</taxon>
        <taxon>Bacillati</taxon>
        <taxon>Actinomycetota</taxon>
        <taxon>Actinomycetes</taxon>
        <taxon>Mycobacteriales</taxon>
        <taxon>Nocardiaceae</taxon>
        <taxon>Nocardia</taxon>
    </lineage>
</organism>
<dbReference type="Gene3D" id="3.10.129.110">
    <property type="entry name" value="Polyketide synthase dehydratase"/>
    <property type="match status" value="1"/>
</dbReference>
<evidence type="ECO:0000256" key="3">
    <source>
        <dbReference type="ARBA" id="ARBA00022450"/>
    </source>
</evidence>
<feature type="domain" description="Ketosynthase family 3 (KS3)" evidence="11">
    <location>
        <begin position="33"/>
        <end position="459"/>
    </location>
</feature>
<feature type="domain" description="Carrier" evidence="10">
    <location>
        <begin position="1982"/>
        <end position="2057"/>
    </location>
</feature>
<dbReference type="PANTHER" id="PTHR43775:SF51">
    <property type="entry name" value="INACTIVE PHENOLPHTHIOCEROL SYNTHESIS POLYKETIDE SYNTHASE TYPE I PKS1-RELATED"/>
    <property type="match status" value="1"/>
</dbReference>
<feature type="active site" description="Proton acceptor; for dehydratase activity" evidence="9">
    <location>
        <position position="965"/>
    </location>
</feature>
<keyword evidence="14" id="KW-1185">Reference proteome</keyword>
<accession>A0ABW7XC21</accession>
<dbReference type="SMART" id="SM00825">
    <property type="entry name" value="PKS_KS"/>
    <property type="match status" value="1"/>
</dbReference>
<dbReference type="Pfam" id="PF00698">
    <property type="entry name" value="Acyl_transf_1"/>
    <property type="match status" value="1"/>
</dbReference>
<dbReference type="Gene3D" id="3.90.180.10">
    <property type="entry name" value="Medium-chain alcohol dehydrogenases, catalytic domain"/>
    <property type="match status" value="1"/>
</dbReference>
<dbReference type="SMART" id="SM00822">
    <property type="entry name" value="PKS_KR"/>
    <property type="match status" value="1"/>
</dbReference>
<dbReference type="SUPFAM" id="SSF51735">
    <property type="entry name" value="NAD(P)-binding Rossmann-fold domains"/>
    <property type="match status" value="3"/>
</dbReference>
<dbReference type="InterPro" id="IPR057326">
    <property type="entry name" value="KR_dom"/>
</dbReference>
<evidence type="ECO:0000259" key="10">
    <source>
        <dbReference type="PROSITE" id="PS50075"/>
    </source>
</evidence>
<dbReference type="InterPro" id="IPR020806">
    <property type="entry name" value="PKS_PP-bd"/>
</dbReference>
<dbReference type="InterPro" id="IPR009081">
    <property type="entry name" value="PP-bd_ACP"/>
</dbReference>
<keyword evidence="7" id="KW-0511">Multifunctional enzyme</keyword>
<name>A0ABW7XC21_9NOCA</name>
<dbReference type="SUPFAM" id="SSF101173">
    <property type="entry name" value="Docking domain B of the erythromycin polyketide synthase (DEBS)"/>
    <property type="match status" value="1"/>
</dbReference>
<dbReference type="Pfam" id="PF08659">
    <property type="entry name" value="KR"/>
    <property type="match status" value="1"/>
</dbReference>
<feature type="region of interest" description="C-terminal hotdog fold" evidence="9">
    <location>
        <begin position="1075"/>
        <end position="1214"/>
    </location>
</feature>
<comment type="caution">
    <text evidence="13">The sequence shown here is derived from an EMBL/GenBank/DDBJ whole genome shotgun (WGS) entry which is preliminary data.</text>
</comment>
<dbReference type="Gene3D" id="3.30.70.3290">
    <property type="match status" value="1"/>
</dbReference>
<keyword evidence="6" id="KW-0045">Antibiotic biosynthesis</keyword>
<dbReference type="Pfam" id="PF08990">
    <property type="entry name" value="Docking"/>
    <property type="match status" value="1"/>
</dbReference>
<dbReference type="InterPro" id="IPR049900">
    <property type="entry name" value="PKS_mFAS_DH"/>
</dbReference>
<dbReference type="InterPro" id="IPR016039">
    <property type="entry name" value="Thiolase-like"/>
</dbReference>
<dbReference type="SMART" id="SM00827">
    <property type="entry name" value="PKS_AT"/>
    <property type="match status" value="1"/>
</dbReference>
<dbReference type="InterPro" id="IPR006162">
    <property type="entry name" value="Ppantetheine_attach_site"/>
</dbReference>
<dbReference type="SUPFAM" id="SSF50129">
    <property type="entry name" value="GroES-like"/>
    <property type="match status" value="1"/>
</dbReference>
<dbReference type="InterPro" id="IPR011032">
    <property type="entry name" value="GroES-like_sf"/>
</dbReference>
<dbReference type="InterPro" id="IPR055123">
    <property type="entry name" value="SpnB-like_Rossmann"/>
</dbReference>
<feature type="region of interest" description="N-terminal hotdog fold" evidence="9">
    <location>
        <begin position="933"/>
        <end position="1057"/>
    </location>
</feature>
<dbReference type="Pfam" id="PF13602">
    <property type="entry name" value="ADH_zinc_N_2"/>
    <property type="match status" value="1"/>
</dbReference>
<reference evidence="13 14" key="1">
    <citation type="submission" date="2024-10" db="EMBL/GenBank/DDBJ databases">
        <title>The Natural Products Discovery Center: Release of the First 8490 Sequenced Strains for Exploring Actinobacteria Biosynthetic Diversity.</title>
        <authorList>
            <person name="Kalkreuter E."/>
            <person name="Kautsar S.A."/>
            <person name="Yang D."/>
            <person name="Bader C.D."/>
            <person name="Teijaro C.N."/>
            <person name="Fluegel L."/>
            <person name="Davis C.M."/>
            <person name="Simpson J.R."/>
            <person name="Lauterbach L."/>
            <person name="Steele A.D."/>
            <person name="Gui C."/>
            <person name="Meng S."/>
            <person name="Li G."/>
            <person name="Viehrig K."/>
            <person name="Ye F."/>
            <person name="Su P."/>
            <person name="Kiefer A.F."/>
            <person name="Nichols A."/>
            <person name="Cepeda A.J."/>
            <person name="Yan W."/>
            <person name="Fan B."/>
            <person name="Jiang Y."/>
            <person name="Adhikari A."/>
            <person name="Zheng C.-J."/>
            <person name="Schuster L."/>
            <person name="Cowan T.M."/>
            <person name="Smanski M.J."/>
            <person name="Chevrette M.G."/>
            <person name="De Carvalho L.P.S."/>
            <person name="Shen B."/>
        </authorList>
    </citation>
    <scope>NUCLEOTIDE SEQUENCE [LARGE SCALE GENOMIC DNA]</scope>
    <source>
        <strain evidence="13 14">NPDC019275</strain>
    </source>
</reference>
<dbReference type="Pfam" id="PF02801">
    <property type="entry name" value="Ketoacyl-synt_C"/>
    <property type="match status" value="1"/>
</dbReference>
<dbReference type="Gene3D" id="3.40.366.10">
    <property type="entry name" value="Malonyl-Coenzyme A Acyl Carrier Protein, domain 2"/>
    <property type="match status" value="1"/>
</dbReference>
<dbReference type="Pfam" id="PF22953">
    <property type="entry name" value="SpnB_Rossmann"/>
    <property type="match status" value="1"/>
</dbReference>
<dbReference type="InterPro" id="IPR014043">
    <property type="entry name" value="Acyl_transferase_dom"/>
</dbReference>
<dbReference type="Proteomes" id="UP001611415">
    <property type="component" value="Unassembled WGS sequence"/>
</dbReference>
<dbReference type="EMBL" id="JBIRYO010000050">
    <property type="protein sequence ID" value="MFI2478681.1"/>
    <property type="molecule type" value="Genomic_DNA"/>
</dbReference>
<dbReference type="PROSITE" id="PS52019">
    <property type="entry name" value="PKS_MFAS_DH"/>
    <property type="match status" value="1"/>
</dbReference>
<dbReference type="PROSITE" id="PS50075">
    <property type="entry name" value="CARRIER"/>
    <property type="match status" value="1"/>
</dbReference>
<sequence length="2143" mass="222752">MSNEDKLRDYLTRVTAELHRTRQRLDEVEAKGAEPIAVVGIGCRFPGGVSSPDGLWRLVADAVDAVSDFPADRGWRLAELFDADPEAPGKTYTRHGGFLYDAPLFDADFFGVSPREAAAMDPQQRVFLEVVWEALEHAGIDPESLRGSATGVFAGISSHEYGSFRQRDADEFEGYLLTGSTLSIVSGRVSYALGLEGPAVSVDTACSSSLVAIHQACQSLRQGECVMALAGGAAVMATPGMFVEFSRQRGLAADGRCKSFANSADGTTWAEGAGVLVLERLSDAQRLGHEVLAVVRGSAVNQDGASNGLTAPNGPAQQRVIRAALASAGLSTADVDVVEAHGTGTALGDPIEAQAILATYGRRTGDAEPLWLGSLKSNIGHAQAAAGVGGVIKMIEAIRRGIVPATLHVDEPTAKVEWTDGRVELATEARPWPHVGRARRAGVSSFGISGTNAHVILEQAPEQPPEPAETGSVVGGSGTPVAWLVSGRGVDGLRGQAARLRDFVSAAPQADPLAVGWALLGRTKFDRRAVVVGRDSAELLAGLAAVADGGAAPGVLSGRASDGKTVVVFPGQGSQWAGMGRELYESTPAFASAFDAVCGVADEMLGCSLRDAVFDAQTSRLESTLFAQTGLFAIGVGLFAVLESWGVGVDFVIGHSVGEIVAAHVAGMMALPDAVRLVVARGRQMAELPAGGAMAAVSASEAEVSEILSGVAGVGIAAVNAPGSVVVSGERAAVTSVVERLRERGRRVRWLPVSHAFHSPSMEPILAEFAAVAAGIRVRESSIPIVSNVDASIRRDHGDSAEYWVRHVREPVRFADGIAAVRAAGATRFVIAGPEGGLTGLIQDCLAAAGGDSGSDAVVAMLRRDRPEIDTVVAAVAGLSVTGAEVDWAAVLPGPRQRGIQLPPYAFQRHRYWLSPYSGAGDVSACGLGAMDHPVLGAAVDSPVSDAIVLTGRLTTSSQPWLAEHTVGGVALLPGTAFVELALRAGAETGCPVVLELVLSVPLPIPDSGGVRVQVVVDAADPTGRRSFGVYARPDGLGDAGWASHARGRLAAESTAAADLRHATWTGTPWPPAGAEELDVVAAYARLSDSGYDYGPSFRGLRRVWRDGPDLFTDVALPERSSTSSRRFGVHPLLLDAVLHAVLVADGLGENGRVALPFAWEGVHLFAADARAVRARITRTGADAVSVSLIDERGAPVATVESLRYREVSLRQLTVAPDPLLVLDWLPATIPAAPITVPAPAVLDVRGDGGARVPDRAHAAAAEALAALQALPIGEVLAVVTGGAVSIAGEPVRDPAAAAVWGLVRSAQAEDPGRFVLIDVDVAAPTPSAEFAEVISKAVAVGEPQVAIRGGAAYVARLVRESSRPALAVQSEGAWQLAVVRPGTVDGVGLVSAAQASEPLEPLQVRVAVRAIGLNFRDVLICLGMRPESEVMGSELAGVVIEVGSEVTGMAVGDRVMGLVTGGVGPTAVTDRRLLTAIPDGWSSAEAAAVPLAFLTAYYGLRDLADVRAGQRLLVHAATGGVGTAAVALARHWGLEVFATASVGKWDVLRGNGFDDEHLADSRTPLFEQRFVAATRGRGMDVVLNSLTGDFVDASLRLLPGGGHFIEIGKADIRADSDIARDYPGVTYRAFDLLDAGPDRIAGMLDDLVAMFDAGVVPRMPVRTWPVTRAHEALRHFSQARHIGKIVLTVPAAPVSDGELAPSRGTVVITGGTGGLGAVLARHLVAAHGVRSLILAGRRGGAAAGAAELAAELAAADVRVEIVACDVTDPAAVGRLLERVPAEFPMAGVVHAAGVLDDGTIGALTPERLGAVLAAKVDGAWCLHEATKELHLAFFVLFSSVAGVVGTPGQGNYAAANAFLDAFAHYRRSRGLPAIAIGWGLWESETGMAGQLSRSDTDRLGRSGFAALSEVEGLALFDAALAQEQTAVVATRLDPGGLADAARSATVPPLLRELAPAARTSGTGVVGLVRRLNAIDAEERARVALDTVCGEVSIVLGHHGSHGVDADRNFRELGIDSLTAVEIRNRINATTGLGLPATLVFDYPTPRALAAYIEQEMAAAERRPAAQDRAAPTIRDAMEVFDAALSGTAWSRDDHARIAREMSELLAAWSREHDSAAETSSESDLTAIDAAELFDILDRELEI</sequence>
<dbReference type="InterPro" id="IPR020841">
    <property type="entry name" value="PKS_Beta-ketoAc_synthase_dom"/>
</dbReference>
<evidence type="ECO:0000256" key="8">
    <source>
        <dbReference type="ARBA" id="ARBA00023315"/>
    </source>
</evidence>
<dbReference type="Pfam" id="PF14765">
    <property type="entry name" value="PS-DH"/>
    <property type="match status" value="1"/>
</dbReference>
<dbReference type="Pfam" id="PF08240">
    <property type="entry name" value="ADH_N"/>
    <property type="match status" value="1"/>
</dbReference>
<keyword evidence="4" id="KW-0597">Phosphoprotein</keyword>
<dbReference type="SMART" id="SM00829">
    <property type="entry name" value="PKS_ER"/>
    <property type="match status" value="1"/>
</dbReference>
<dbReference type="InterPro" id="IPR016035">
    <property type="entry name" value="Acyl_Trfase/lysoPLipase"/>
</dbReference>
<dbReference type="Gene3D" id="1.10.1200.10">
    <property type="entry name" value="ACP-like"/>
    <property type="match status" value="1"/>
</dbReference>
<dbReference type="PROSITE" id="PS00012">
    <property type="entry name" value="PHOSPHOPANTETHEINE"/>
    <property type="match status" value="1"/>
</dbReference>
<evidence type="ECO:0000256" key="4">
    <source>
        <dbReference type="ARBA" id="ARBA00022553"/>
    </source>
</evidence>
<dbReference type="SUPFAM" id="SSF53901">
    <property type="entry name" value="Thiolase-like"/>
    <property type="match status" value="1"/>
</dbReference>
<dbReference type="InterPro" id="IPR016036">
    <property type="entry name" value="Malonyl_transacylase_ACP-bd"/>
</dbReference>
<evidence type="ECO:0000313" key="13">
    <source>
        <dbReference type="EMBL" id="MFI2478681.1"/>
    </source>
</evidence>
<dbReference type="Pfam" id="PF00550">
    <property type="entry name" value="PP-binding"/>
    <property type="match status" value="1"/>
</dbReference>
<dbReference type="InterPro" id="IPR049552">
    <property type="entry name" value="PKS_DH_N"/>
</dbReference>
<dbReference type="InterPro" id="IPR020807">
    <property type="entry name" value="PKS_DH"/>
</dbReference>
<dbReference type="SUPFAM" id="SSF47336">
    <property type="entry name" value="ACP-like"/>
    <property type="match status" value="1"/>
</dbReference>
<dbReference type="SMART" id="SM01294">
    <property type="entry name" value="PKS_PP_betabranch"/>
    <property type="match status" value="1"/>
</dbReference>
<dbReference type="InterPro" id="IPR036291">
    <property type="entry name" value="NAD(P)-bd_dom_sf"/>
</dbReference>
<dbReference type="Pfam" id="PF00109">
    <property type="entry name" value="ketoacyl-synt"/>
    <property type="match status" value="1"/>
</dbReference>
<evidence type="ECO:0000256" key="1">
    <source>
        <dbReference type="ARBA" id="ARBA00001957"/>
    </source>
</evidence>
<dbReference type="InterPro" id="IPR032821">
    <property type="entry name" value="PKS_assoc"/>
</dbReference>
<proteinExistence type="predicted"/>
<dbReference type="SUPFAM" id="SSF55048">
    <property type="entry name" value="Probable ACP-binding domain of malonyl-CoA ACP transacylase"/>
    <property type="match status" value="1"/>
</dbReference>
<comment type="cofactor">
    <cofactor evidence="1">
        <name>pantetheine 4'-phosphate</name>
        <dbReference type="ChEBI" id="CHEBI:47942"/>
    </cofactor>
</comment>
<evidence type="ECO:0000256" key="6">
    <source>
        <dbReference type="ARBA" id="ARBA00023194"/>
    </source>
</evidence>
<feature type="active site" description="Proton donor; for dehydratase activity" evidence="9">
    <location>
        <position position="1136"/>
    </location>
</feature>
<dbReference type="InterPro" id="IPR014031">
    <property type="entry name" value="Ketoacyl_synth_C"/>
</dbReference>
<feature type="domain" description="PKS/mFAS DH" evidence="12">
    <location>
        <begin position="933"/>
        <end position="1214"/>
    </location>
</feature>
<evidence type="ECO:0000313" key="14">
    <source>
        <dbReference type="Proteomes" id="UP001611415"/>
    </source>
</evidence>
<gene>
    <name evidence="13" type="ORF">ACH49W_35540</name>
</gene>
<dbReference type="InterPro" id="IPR018201">
    <property type="entry name" value="Ketoacyl_synth_AS"/>
</dbReference>
<dbReference type="InterPro" id="IPR001227">
    <property type="entry name" value="Ac_transferase_dom_sf"/>
</dbReference>
<dbReference type="PROSITE" id="PS52004">
    <property type="entry name" value="KS3_2"/>
    <property type="match status" value="1"/>
</dbReference>
<dbReference type="SMART" id="SM00823">
    <property type="entry name" value="PKS_PP"/>
    <property type="match status" value="1"/>
</dbReference>
<dbReference type="InterPro" id="IPR036299">
    <property type="entry name" value="Polyketide_synth_docking_sf"/>
</dbReference>
<dbReference type="RefSeq" id="WP_357410736.1">
    <property type="nucleotide sequence ID" value="NZ_JBEYCD010000022.1"/>
</dbReference>
<keyword evidence="3" id="KW-0596">Phosphopantetheine</keyword>
<dbReference type="CDD" id="cd00833">
    <property type="entry name" value="PKS"/>
    <property type="match status" value="1"/>
</dbReference>
<dbReference type="InterPro" id="IPR049551">
    <property type="entry name" value="PKS_DH_C"/>
</dbReference>
<dbReference type="Gene3D" id="3.40.50.720">
    <property type="entry name" value="NAD(P)-binding Rossmann-like Domain"/>
    <property type="match status" value="1"/>
</dbReference>
<dbReference type="InterPro" id="IPR036736">
    <property type="entry name" value="ACP-like_sf"/>
</dbReference>
<dbReference type="InterPro" id="IPR042104">
    <property type="entry name" value="PKS_dehydratase_sf"/>
</dbReference>
<protein>
    <submittedName>
        <fullName evidence="13">Type I polyketide synthase</fullName>
    </submittedName>
</protein>
<dbReference type="InterPro" id="IPR015083">
    <property type="entry name" value="NorB/c/GfsB-D-like_docking"/>
</dbReference>
<comment type="pathway">
    <text evidence="2">Antibiotic biosynthesis.</text>
</comment>
<keyword evidence="8" id="KW-0012">Acyltransferase</keyword>
<dbReference type="Gene3D" id="3.40.47.10">
    <property type="match status" value="1"/>
</dbReference>
<evidence type="ECO:0000256" key="2">
    <source>
        <dbReference type="ARBA" id="ARBA00004792"/>
    </source>
</evidence>
<dbReference type="SUPFAM" id="SSF52151">
    <property type="entry name" value="FabD/lysophospholipase-like"/>
    <property type="match status" value="1"/>
</dbReference>
<evidence type="ECO:0000256" key="5">
    <source>
        <dbReference type="ARBA" id="ARBA00022679"/>
    </source>
</evidence>
<dbReference type="InterPro" id="IPR013968">
    <property type="entry name" value="PKS_KR"/>
</dbReference>
<dbReference type="CDD" id="cd05195">
    <property type="entry name" value="enoyl_red"/>
    <property type="match status" value="1"/>
</dbReference>
<dbReference type="InterPro" id="IPR050091">
    <property type="entry name" value="PKS_NRPS_Biosynth_Enz"/>
</dbReference>
<evidence type="ECO:0000256" key="9">
    <source>
        <dbReference type="PROSITE-ProRule" id="PRU01363"/>
    </source>
</evidence>
<dbReference type="InterPro" id="IPR014030">
    <property type="entry name" value="Ketoacyl_synth_N"/>
</dbReference>
<evidence type="ECO:0000259" key="12">
    <source>
        <dbReference type="PROSITE" id="PS52019"/>
    </source>
</evidence>
<evidence type="ECO:0000259" key="11">
    <source>
        <dbReference type="PROSITE" id="PS52004"/>
    </source>
</evidence>
<dbReference type="PROSITE" id="PS00606">
    <property type="entry name" value="KS3_1"/>
    <property type="match status" value="1"/>
</dbReference>